<gene>
    <name evidence="1" type="ORF">SINV_14121</name>
</gene>
<sequence length="147" mass="16720">RINNYCIQYNYANNAHSNRKLRFLLLCICATDSNAAYAKESKNAPGFRPKDYRATPAIAESLSGTRILANRESCILQEHDWSNQVTNLYINRATKLESDGESNEQLSECLISNLSTRPSLNPNFLGAIMIPNYLSTCLDRAQQKIWW</sequence>
<proteinExistence type="predicted"/>
<dbReference type="AlphaFoldDB" id="E9J235"/>
<feature type="non-terminal residue" evidence="1">
    <location>
        <position position="147"/>
    </location>
</feature>
<dbReference type="EMBL" id="GL767776">
    <property type="protein sequence ID" value="EFZ13119.1"/>
    <property type="molecule type" value="Genomic_DNA"/>
</dbReference>
<organism>
    <name type="scientific">Solenopsis invicta</name>
    <name type="common">Red imported fire ant</name>
    <name type="synonym">Solenopsis wagneri</name>
    <dbReference type="NCBI Taxonomy" id="13686"/>
    <lineage>
        <taxon>Eukaryota</taxon>
        <taxon>Metazoa</taxon>
        <taxon>Ecdysozoa</taxon>
        <taxon>Arthropoda</taxon>
        <taxon>Hexapoda</taxon>
        <taxon>Insecta</taxon>
        <taxon>Pterygota</taxon>
        <taxon>Neoptera</taxon>
        <taxon>Endopterygota</taxon>
        <taxon>Hymenoptera</taxon>
        <taxon>Apocrita</taxon>
        <taxon>Aculeata</taxon>
        <taxon>Formicoidea</taxon>
        <taxon>Formicidae</taxon>
        <taxon>Myrmicinae</taxon>
        <taxon>Solenopsis</taxon>
    </lineage>
</organism>
<name>E9J235_SOLIN</name>
<dbReference type="HOGENOM" id="CLU_1772815_0_0_1"/>
<reference evidence="1" key="1">
    <citation type="journal article" date="2011" name="Proc. Natl. Acad. Sci. U.S.A.">
        <title>The genome of the fire ant Solenopsis invicta.</title>
        <authorList>
            <person name="Wurm Y."/>
            <person name="Wang J."/>
            <person name="Riba-Grognuz O."/>
            <person name="Corona M."/>
            <person name="Nygaard S."/>
            <person name="Hunt B.G."/>
            <person name="Ingram K.K."/>
            <person name="Falquet L."/>
            <person name="Nipitwattanaphon M."/>
            <person name="Gotzek D."/>
            <person name="Dijkstra M.B."/>
            <person name="Oettler J."/>
            <person name="Comtesse F."/>
            <person name="Shih C.J."/>
            <person name="Wu W.J."/>
            <person name="Yang C.C."/>
            <person name="Thomas J."/>
            <person name="Beaudoing E."/>
            <person name="Pradervand S."/>
            <person name="Flegel V."/>
            <person name="Cook E.D."/>
            <person name="Fabbretti R."/>
            <person name="Stockinger H."/>
            <person name="Long L."/>
            <person name="Farmerie W.G."/>
            <person name="Oakey J."/>
            <person name="Boomsma J.J."/>
            <person name="Pamilo P."/>
            <person name="Yi S.V."/>
            <person name="Heinze J."/>
            <person name="Goodisman M.A."/>
            <person name="Farinelli L."/>
            <person name="Harshman K."/>
            <person name="Hulo N."/>
            <person name="Cerutti L."/>
            <person name="Xenarios I."/>
            <person name="Shoemaker D."/>
            <person name="Keller L."/>
        </authorList>
    </citation>
    <scope>NUCLEOTIDE SEQUENCE [LARGE SCALE GENOMIC DNA]</scope>
</reference>
<protein>
    <submittedName>
        <fullName evidence="1">Uncharacterized protein</fullName>
    </submittedName>
</protein>
<evidence type="ECO:0000313" key="1">
    <source>
        <dbReference type="EMBL" id="EFZ13119.1"/>
    </source>
</evidence>
<accession>E9J235</accession>
<feature type="non-terminal residue" evidence="1">
    <location>
        <position position="1"/>
    </location>
</feature>